<dbReference type="Proteomes" id="UP000326380">
    <property type="component" value="Unassembled WGS sequence"/>
</dbReference>
<gene>
    <name evidence="2" type="ORF">F0P96_09245</name>
</gene>
<accession>A0AA88FII9</accession>
<evidence type="ECO:0000313" key="2">
    <source>
        <dbReference type="EMBL" id="KAA9333155.1"/>
    </source>
</evidence>
<keyword evidence="3" id="KW-1185">Reference proteome</keyword>
<dbReference type="Pfam" id="PF14903">
    <property type="entry name" value="WG_beta_rep"/>
    <property type="match status" value="4"/>
</dbReference>
<dbReference type="PANTHER" id="PTHR37841:SF1">
    <property type="entry name" value="DUF3298 DOMAIN-CONTAINING PROTEIN"/>
    <property type="match status" value="1"/>
</dbReference>
<dbReference type="PANTHER" id="PTHR37841">
    <property type="entry name" value="GLR2918 PROTEIN"/>
    <property type="match status" value="1"/>
</dbReference>
<reference evidence="2 3" key="1">
    <citation type="submission" date="2019-09" db="EMBL/GenBank/DDBJ databases">
        <title>Genome sequence of Hymenobacter sp. M3.</title>
        <authorList>
            <person name="Srinivasan S."/>
        </authorList>
    </citation>
    <scope>NUCLEOTIDE SEQUENCE [LARGE SCALE GENOMIC DNA]</scope>
    <source>
        <strain evidence="2 3">M3</strain>
    </source>
</reference>
<proteinExistence type="predicted"/>
<comment type="caution">
    <text evidence="2">The sequence shown here is derived from an EMBL/GenBank/DDBJ whole genome shotgun (WGS) entry which is preliminary data.</text>
</comment>
<protein>
    <submittedName>
        <fullName evidence="2">WG repeat-containing protein</fullName>
    </submittedName>
</protein>
<dbReference type="EMBL" id="VTWU01000003">
    <property type="protein sequence ID" value="KAA9333155.1"/>
    <property type="molecule type" value="Genomic_DNA"/>
</dbReference>
<name>A0AA88FII9_9BACT</name>
<feature type="region of interest" description="Disordered" evidence="1">
    <location>
        <begin position="1"/>
        <end position="28"/>
    </location>
</feature>
<dbReference type="InterPro" id="IPR032774">
    <property type="entry name" value="WG_beta_rep"/>
</dbReference>
<evidence type="ECO:0000256" key="1">
    <source>
        <dbReference type="SAM" id="MobiDB-lite"/>
    </source>
</evidence>
<evidence type="ECO:0000313" key="3">
    <source>
        <dbReference type="Proteomes" id="UP000326380"/>
    </source>
</evidence>
<dbReference type="AlphaFoldDB" id="A0AA88FII9"/>
<sequence>MSSLFARQGERLWPPNEGGVKPRPRRGNAPECVFSPSCRKPLPPRPMNKLLVVLLLMAWPAGLRAQATAARLVPYRKGALWGYATAPGQLVLPLRYDEAGPFAEGVAWVRQGPLYGYIDGGGHPLTPVQYERAGTFARGRATVQLAGETFDIDRNGLRLTGPTPAPPEEDFLAQGDPVRQGGKVGFRFSVGSNAVVPAQFDELHDLYHDGLLLVRQGPRWGVLNAEGRLTLPLEYDAIRATEANGFALPVVEQRGRFGYLSPAGTLLTPLKYKAAEPFVAGVARVLTPDGLPGYIDEAGREYFE</sequence>
<organism evidence="2 3">
    <name type="scientific">Hymenobacter busanensis</name>
    <dbReference type="NCBI Taxonomy" id="2607656"/>
    <lineage>
        <taxon>Bacteria</taxon>
        <taxon>Pseudomonadati</taxon>
        <taxon>Bacteroidota</taxon>
        <taxon>Cytophagia</taxon>
        <taxon>Cytophagales</taxon>
        <taxon>Hymenobacteraceae</taxon>
        <taxon>Hymenobacter</taxon>
    </lineage>
</organism>